<dbReference type="Proteomes" id="UP000035579">
    <property type="component" value="Chromosome"/>
</dbReference>
<evidence type="ECO:0000313" key="1">
    <source>
        <dbReference type="EMBL" id="AKJ07906.1"/>
    </source>
</evidence>
<gene>
    <name evidence="1" type="ORF">AA314_09532</name>
    <name evidence="2" type="ORF">ATI61_107350</name>
</gene>
<dbReference type="Proteomes" id="UP000256345">
    <property type="component" value="Unassembled WGS sequence"/>
</dbReference>
<evidence type="ECO:0000313" key="2">
    <source>
        <dbReference type="EMBL" id="REG29654.1"/>
    </source>
</evidence>
<dbReference type="KEGG" id="age:AA314_09532"/>
<dbReference type="EMBL" id="QUMU01000007">
    <property type="protein sequence ID" value="REG29654.1"/>
    <property type="molecule type" value="Genomic_DNA"/>
</dbReference>
<accession>A0AAC8TKC3</accession>
<name>A0AAC8TKC3_9BACT</name>
<reference evidence="1 3" key="1">
    <citation type="submission" date="2015-05" db="EMBL/GenBank/DDBJ databases">
        <title>Genome assembly of Archangium gephyra DSM 2261.</title>
        <authorList>
            <person name="Sharma G."/>
            <person name="Subramanian S."/>
        </authorList>
    </citation>
    <scope>NUCLEOTIDE SEQUENCE [LARGE SCALE GENOMIC DNA]</scope>
    <source>
        <strain evidence="1 3">DSM 2261</strain>
    </source>
</reference>
<proteinExistence type="predicted"/>
<dbReference type="RefSeq" id="WP_047860810.1">
    <property type="nucleotide sequence ID" value="NZ_CP011509.1"/>
</dbReference>
<dbReference type="AlphaFoldDB" id="A0AAC8TKC3"/>
<protein>
    <submittedName>
        <fullName evidence="1">Uncharacterized protein</fullName>
    </submittedName>
</protein>
<sequence length="227" mass="25913">MPPRAPLVHIQDHALPDADFSRLWRKVRALGTERLRQTYQTTFWFELGEPTNIVEQVILSLRPRVPLRRGLAGVEWWFSRMRTTNVQVDFHQDRDEKLALRGGPLVHPRFTSLLFMNSVRGGALAVTRALPCEDNPSLAPNTDAFDLAAPRPNRFVYFRGDLTHGVLDADNQIPHGKLPGTSRLRVTLVMNWWTQRPTDIPTFSESKVYRSLALPAPRRTTSAGRTR</sequence>
<reference evidence="2 4" key="2">
    <citation type="submission" date="2018-08" db="EMBL/GenBank/DDBJ databases">
        <title>Genomic Encyclopedia of Archaeal and Bacterial Type Strains, Phase II (KMG-II): from individual species to whole genera.</title>
        <authorList>
            <person name="Goeker M."/>
        </authorList>
    </citation>
    <scope>NUCLEOTIDE SEQUENCE [LARGE SCALE GENOMIC DNA]</scope>
    <source>
        <strain evidence="2 4">DSM 2261</strain>
    </source>
</reference>
<keyword evidence="4" id="KW-1185">Reference proteome</keyword>
<organism evidence="1 3">
    <name type="scientific">Archangium gephyra</name>
    <dbReference type="NCBI Taxonomy" id="48"/>
    <lineage>
        <taxon>Bacteria</taxon>
        <taxon>Pseudomonadati</taxon>
        <taxon>Myxococcota</taxon>
        <taxon>Myxococcia</taxon>
        <taxon>Myxococcales</taxon>
        <taxon>Cystobacterineae</taxon>
        <taxon>Archangiaceae</taxon>
        <taxon>Archangium</taxon>
    </lineage>
</organism>
<evidence type="ECO:0000313" key="4">
    <source>
        <dbReference type="Proteomes" id="UP000256345"/>
    </source>
</evidence>
<evidence type="ECO:0000313" key="3">
    <source>
        <dbReference type="Proteomes" id="UP000035579"/>
    </source>
</evidence>
<dbReference type="EMBL" id="CP011509">
    <property type="protein sequence ID" value="AKJ07906.1"/>
    <property type="molecule type" value="Genomic_DNA"/>
</dbReference>